<protein>
    <recommendedName>
        <fullName evidence="3">JmjC domain-containing protein</fullName>
    </recommendedName>
</protein>
<name>A0A1J9R8V4_9EURO</name>
<proteinExistence type="predicted"/>
<organism evidence="1 2">
    <name type="scientific">Blastomyces percursus</name>
    <dbReference type="NCBI Taxonomy" id="1658174"/>
    <lineage>
        <taxon>Eukaryota</taxon>
        <taxon>Fungi</taxon>
        <taxon>Dikarya</taxon>
        <taxon>Ascomycota</taxon>
        <taxon>Pezizomycotina</taxon>
        <taxon>Eurotiomycetes</taxon>
        <taxon>Eurotiomycetidae</taxon>
        <taxon>Onygenales</taxon>
        <taxon>Ajellomycetaceae</taxon>
        <taxon>Blastomyces</taxon>
    </lineage>
</organism>
<dbReference type="AlphaFoldDB" id="A0A1J9R8V4"/>
<dbReference type="Proteomes" id="UP000242791">
    <property type="component" value="Unassembled WGS sequence"/>
</dbReference>
<dbReference type="EMBL" id="LGTZ01000565">
    <property type="protein sequence ID" value="OJD24420.1"/>
    <property type="molecule type" value="Genomic_DNA"/>
</dbReference>
<evidence type="ECO:0000313" key="2">
    <source>
        <dbReference type="Proteomes" id="UP000242791"/>
    </source>
</evidence>
<accession>A0A1J9R8V4</accession>
<dbReference type="SUPFAM" id="SSF51197">
    <property type="entry name" value="Clavaminate synthase-like"/>
    <property type="match status" value="1"/>
</dbReference>
<dbReference type="VEuPathDB" id="FungiDB:ACJ73_04218"/>
<keyword evidence="2" id="KW-1185">Reference proteome</keyword>
<sequence length="157" mass="17905">MSANVHPGELGHRVNSVTSTRDIVNLDEWISDPQGYTGGRWRYVVLQPGQTIFFTSGTIHYVFRLSKGQTLMFGGHILQWSIERWMEVIIAQTKNPDITNEDMESSVGKYIEAVVDLVHEERSVRNLDKETARKFLKHVNVSTPRSYPYPTAADNIL</sequence>
<gene>
    <name evidence="1" type="ORF">ACJ73_04218</name>
</gene>
<evidence type="ECO:0008006" key="3">
    <source>
        <dbReference type="Google" id="ProtNLM"/>
    </source>
</evidence>
<reference evidence="1 2" key="1">
    <citation type="submission" date="2015-08" db="EMBL/GenBank/DDBJ databases">
        <title>Emmonsia species relationships and genome sequence.</title>
        <authorList>
            <person name="Cuomo C.A."/>
            <person name="Schwartz I.S."/>
            <person name="Kenyon C."/>
            <person name="De Hoog G.S."/>
            <person name="Govender N.P."/>
            <person name="Botha A."/>
            <person name="Moreno L."/>
            <person name="De Vries M."/>
            <person name="Munoz J.F."/>
            <person name="Stielow J.B."/>
        </authorList>
    </citation>
    <scope>NUCLEOTIDE SEQUENCE [LARGE SCALE GENOMIC DNA]</scope>
    <source>
        <strain evidence="1 2">EI222</strain>
    </source>
</reference>
<dbReference type="OrthoDB" id="4206709at2759"/>
<evidence type="ECO:0000313" key="1">
    <source>
        <dbReference type="EMBL" id="OJD24420.1"/>
    </source>
</evidence>
<comment type="caution">
    <text evidence="1">The sequence shown here is derived from an EMBL/GenBank/DDBJ whole genome shotgun (WGS) entry which is preliminary data.</text>
</comment>
<dbReference type="STRING" id="1658174.A0A1J9R8V4"/>